<dbReference type="EMBL" id="JANPWB010000013">
    <property type="protein sequence ID" value="KAJ1103620.1"/>
    <property type="molecule type" value="Genomic_DNA"/>
</dbReference>
<evidence type="ECO:0000313" key="2">
    <source>
        <dbReference type="EMBL" id="KAJ1103620.1"/>
    </source>
</evidence>
<sequence>MQTAAVGSARILDPSTAQNELEKGRERARGRAQRDRPQWNAHGGQVRGGGDGTKEFVSGAQAGETTGKLKGGVASLTVCTVSEDTQEVVGRRMEQSWLVIVPRGGEGGEAREFEVDERSMQQDGAESRTPVSQKWPTMLVWSGSDSGGGWRRERTTVLVWTPGACVWYQGAFFWEGKAGAGLGGSVVRKRVEGLCCSGEVRAPSTTDPQGSGDSFQPGTSVLFWQEEVGMSGGYPGRQCTASWRWDEEKAGPRAGSWMASPEDWITLNRAKSAPQDRCDGRGCAPTDVTFPWSSILACQEVTGVCWQPLQLRQ</sequence>
<accession>A0AAV7MIL9</accession>
<gene>
    <name evidence="2" type="ORF">NDU88_001041</name>
</gene>
<organism evidence="2 3">
    <name type="scientific">Pleurodeles waltl</name>
    <name type="common">Iberian ribbed newt</name>
    <dbReference type="NCBI Taxonomy" id="8319"/>
    <lineage>
        <taxon>Eukaryota</taxon>
        <taxon>Metazoa</taxon>
        <taxon>Chordata</taxon>
        <taxon>Craniata</taxon>
        <taxon>Vertebrata</taxon>
        <taxon>Euteleostomi</taxon>
        <taxon>Amphibia</taxon>
        <taxon>Batrachia</taxon>
        <taxon>Caudata</taxon>
        <taxon>Salamandroidea</taxon>
        <taxon>Salamandridae</taxon>
        <taxon>Pleurodelinae</taxon>
        <taxon>Pleurodeles</taxon>
    </lineage>
</organism>
<evidence type="ECO:0000256" key="1">
    <source>
        <dbReference type="SAM" id="MobiDB-lite"/>
    </source>
</evidence>
<feature type="compositionally biased region" description="Basic and acidic residues" evidence="1">
    <location>
        <begin position="20"/>
        <end position="37"/>
    </location>
</feature>
<keyword evidence="3" id="KW-1185">Reference proteome</keyword>
<comment type="caution">
    <text evidence="2">The sequence shown here is derived from an EMBL/GenBank/DDBJ whole genome shotgun (WGS) entry which is preliminary data.</text>
</comment>
<proteinExistence type="predicted"/>
<feature type="region of interest" description="Disordered" evidence="1">
    <location>
        <begin position="1"/>
        <end position="58"/>
    </location>
</feature>
<evidence type="ECO:0000313" key="3">
    <source>
        <dbReference type="Proteomes" id="UP001066276"/>
    </source>
</evidence>
<protein>
    <submittedName>
        <fullName evidence="2">Uncharacterized protein</fullName>
    </submittedName>
</protein>
<name>A0AAV7MIL9_PLEWA</name>
<dbReference type="Proteomes" id="UP001066276">
    <property type="component" value="Chromosome 9"/>
</dbReference>
<dbReference type="AlphaFoldDB" id="A0AAV7MIL9"/>
<reference evidence="2" key="1">
    <citation type="journal article" date="2022" name="bioRxiv">
        <title>Sequencing and chromosome-scale assembly of the giantPleurodeles waltlgenome.</title>
        <authorList>
            <person name="Brown T."/>
            <person name="Elewa A."/>
            <person name="Iarovenko S."/>
            <person name="Subramanian E."/>
            <person name="Araus A.J."/>
            <person name="Petzold A."/>
            <person name="Susuki M."/>
            <person name="Suzuki K.-i.T."/>
            <person name="Hayashi T."/>
            <person name="Toyoda A."/>
            <person name="Oliveira C."/>
            <person name="Osipova E."/>
            <person name="Leigh N.D."/>
            <person name="Simon A."/>
            <person name="Yun M.H."/>
        </authorList>
    </citation>
    <scope>NUCLEOTIDE SEQUENCE</scope>
    <source>
        <strain evidence="2">20211129_DDA</strain>
        <tissue evidence="2">Liver</tissue>
    </source>
</reference>